<proteinExistence type="predicted"/>
<dbReference type="InterPro" id="IPR000795">
    <property type="entry name" value="T_Tr_GTP-bd_dom"/>
</dbReference>
<dbReference type="SUPFAM" id="SSF52540">
    <property type="entry name" value="P-loop containing nucleoside triphosphate hydrolases"/>
    <property type="match status" value="1"/>
</dbReference>
<protein>
    <recommendedName>
        <fullName evidence="1">Tr-type G domain-containing protein</fullName>
    </recommendedName>
</protein>
<dbReference type="STRING" id="32264.T1KTL5"/>
<dbReference type="Pfam" id="PF00009">
    <property type="entry name" value="GTP_EFTU"/>
    <property type="match status" value="1"/>
</dbReference>
<dbReference type="AlphaFoldDB" id="T1KTL5"/>
<organism evidence="2 3">
    <name type="scientific">Tetranychus urticae</name>
    <name type="common">Two-spotted spider mite</name>
    <dbReference type="NCBI Taxonomy" id="32264"/>
    <lineage>
        <taxon>Eukaryota</taxon>
        <taxon>Metazoa</taxon>
        <taxon>Ecdysozoa</taxon>
        <taxon>Arthropoda</taxon>
        <taxon>Chelicerata</taxon>
        <taxon>Arachnida</taxon>
        <taxon>Acari</taxon>
        <taxon>Acariformes</taxon>
        <taxon>Trombidiformes</taxon>
        <taxon>Prostigmata</taxon>
        <taxon>Eleutherengona</taxon>
        <taxon>Raphignathae</taxon>
        <taxon>Tetranychoidea</taxon>
        <taxon>Tetranychidae</taxon>
        <taxon>Tetranychus</taxon>
    </lineage>
</organism>
<evidence type="ECO:0000259" key="1">
    <source>
        <dbReference type="Pfam" id="PF00009"/>
    </source>
</evidence>
<keyword evidence="3" id="KW-1185">Reference proteome</keyword>
<dbReference type="PANTHER" id="PTHR43721:SF11">
    <property type="entry name" value="SELENOCYSTEINE-SPECIFIC ELONGATION FACTOR"/>
    <property type="match status" value="1"/>
</dbReference>
<sequence>MVVEMKCNASLIKTIISGTQIIDLMLLVIDVTKGLQTQTAECLVIGEITCNQLIVVLNKIDLLPESTRSEAIEKMTQRMAKKLSKKITFEINLEKTLGKFLFYIDHCFSNKDQGAIMTCTVTR</sequence>
<dbReference type="GO" id="GO:0001514">
    <property type="term" value="P:selenocysteine incorporation"/>
    <property type="evidence" value="ECO:0007669"/>
    <property type="project" value="TreeGrafter"/>
</dbReference>
<feature type="domain" description="Tr-type G" evidence="1">
    <location>
        <begin position="12"/>
        <end position="84"/>
    </location>
</feature>
<reference evidence="3" key="1">
    <citation type="submission" date="2011-08" db="EMBL/GenBank/DDBJ databases">
        <authorList>
            <person name="Rombauts S."/>
        </authorList>
    </citation>
    <scope>NUCLEOTIDE SEQUENCE</scope>
    <source>
        <strain evidence="3">London</strain>
    </source>
</reference>
<dbReference type="eggNOG" id="KOG0461">
    <property type="taxonomic scope" value="Eukaryota"/>
</dbReference>
<dbReference type="PANTHER" id="PTHR43721">
    <property type="entry name" value="ELONGATION FACTOR TU-RELATED"/>
    <property type="match status" value="1"/>
</dbReference>
<dbReference type="InterPro" id="IPR050055">
    <property type="entry name" value="EF-Tu_GTPase"/>
</dbReference>
<dbReference type="EMBL" id="CAEY01000544">
    <property type="status" value="NOT_ANNOTATED_CDS"/>
    <property type="molecule type" value="Genomic_DNA"/>
</dbReference>
<evidence type="ECO:0000313" key="2">
    <source>
        <dbReference type="EnsemblMetazoa" id="tetur21g00190.1"/>
    </source>
</evidence>
<dbReference type="Proteomes" id="UP000015104">
    <property type="component" value="Unassembled WGS sequence"/>
</dbReference>
<name>T1KTL5_TETUR</name>
<dbReference type="Gene3D" id="3.40.50.300">
    <property type="entry name" value="P-loop containing nucleotide triphosphate hydrolases"/>
    <property type="match status" value="1"/>
</dbReference>
<reference evidence="2" key="2">
    <citation type="submission" date="2015-06" db="UniProtKB">
        <authorList>
            <consortium name="EnsemblMetazoa"/>
        </authorList>
    </citation>
    <scope>IDENTIFICATION</scope>
</reference>
<dbReference type="GO" id="GO:0005525">
    <property type="term" value="F:GTP binding"/>
    <property type="evidence" value="ECO:0007669"/>
    <property type="project" value="InterPro"/>
</dbReference>
<evidence type="ECO:0000313" key="3">
    <source>
        <dbReference type="Proteomes" id="UP000015104"/>
    </source>
</evidence>
<dbReference type="HOGENOM" id="CLU_2018146_0_0_1"/>
<accession>T1KTL5</accession>
<dbReference type="InterPro" id="IPR027417">
    <property type="entry name" value="P-loop_NTPase"/>
</dbReference>
<dbReference type="EnsemblMetazoa" id="tetur21g00190.1">
    <property type="protein sequence ID" value="tetur21g00190.1"/>
    <property type="gene ID" value="tetur21g00190"/>
</dbReference>
<dbReference type="GO" id="GO:0003746">
    <property type="term" value="F:translation elongation factor activity"/>
    <property type="evidence" value="ECO:0007669"/>
    <property type="project" value="TreeGrafter"/>
</dbReference>
<dbReference type="GO" id="GO:0003924">
    <property type="term" value="F:GTPase activity"/>
    <property type="evidence" value="ECO:0007669"/>
    <property type="project" value="InterPro"/>
</dbReference>